<protein>
    <submittedName>
        <fullName evidence="5">NAD(P)/FAD-dependent oxidoreductase</fullName>
    </submittedName>
</protein>
<sequence>MEQIAIIGFGCAGYNGARALRASGFTGGIHVYESTQEPPANPMLTTYYVSGRLEEKEAYPFGGLESITRELNICLHSGETVRRVLPDRSILLADGRREAFDKILISTGARAVVPALKGPAGSRVFLMRTMDDARRMKHALEQGSVQKAVVVGASMVGIKVAELLLNRGVDVTLADFAPYLFPLAAFETVARELEHRVAEKGIHFKWNAGIEGITGNGARFSDGEELAADLICLCIGTRANVELAANTEAAQGTVEIRRGIVVNSHMETSVPGIYAAGDCCEGLNLQTGETMIIGLWANAGAQGETAGKNMAGMTAAYPGNVVHNITHFMDMDFIGLGDPRLPGDRLTFGELSGPRYVEAVVKDKRLQCVNMIGGQEESGLFKSLLMRLFTGEPARLTPYQRAFLLKRGYTEAFLEQLEGLGMGAGQESCPLE</sequence>
<evidence type="ECO:0000256" key="1">
    <source>
        <dbReference type="ARBA" id="ARBA00001974"/>
    </source>
</evidence>
<comment type="cofactor">
    <cofactor evidence="1">
        <name>FAD</name>
        <dbReference type="ChEBI" id="CHEBI:57692"/>
    </cofactor>
</comment>
<dbReference type="PRINTS" id="PR00368">
    <property type="entry name" value="FADPNR"/>
</dbReference>
<evidence type="ECO:0000313" key="5">
    <source>
        <dbReference type="EMBL" id="MEQ2425954.1"/>
    </source>
</evidence>
<feature type="domain" description="FAD/NAD(P)-binding" evidence="4">
    <location>
        <begin position="3"/>
        <end position="303"/>
    </location>
</feature>
<dbReference type="PANTHER" id="PTHR43429">
    <property type="entry name" value="PYRIDINE NUCLEOTIDE-DISULFIDE OXIDOREDUCTASE DOMAIN-CONTAINING"/>
    <property type="match status" value="1"/>
</dbReference>
<dbReference type="Proteomes" id="UP001454086">
    <property type="component" value="Unassembled WGS sequence"/>
</dbReference>
<evidence type="ECO:0000313" key="6">
    <source>
        <dbReference type="Proteomes" id="UP001454086"/>
    </source>
</evidence>
<dbReference type="InterPro" id="IPR050260">
    <property type="entry name" value="FAD-bd_OxRdtase"/>
</dbReference>
<comment type="caution">
    <text evidence="5">The sequence shown here is derived from an EMBL/GenBank/DDBJ whole genome shotgun (WGS) entry which is preliminary data.</text>
</comment>
<gene>
    <name evidence="5" type="ORF">WMQ36_13310</name>
</gene>
<dbReference type="RefSeq" id="WP_349118274.1">
    <property type="nucleotide sequence ID" value="NZ_JBBMFM010000046.1"/>
</dbReference>
<keyword evidence="6" id="KW-1185">Reference proteome</keyword>
<evidence type="ECO:0000256" key="3">
    <source>
        <dbReference type="ARBA" id="ARBA00022827"/>
    </source>
</evidence>
<dbReference type="SUPFAM" id="SSF51905">
    <property type="entry name" value="FAD/NAD(P)-binding domain"/>
    <property type="match status" value="1"/>
</dbReference>
<dbReference type="InterPro" id="IPR036188">
    <property type="entry name" value="FAD/NAD-bd_sf"/>
</dbReference>
<evidence type="ECO:0000259" key="4">
    <source>
        <dbReference type="Pfam" id="PF07992"/>
    </source>
</evidence>
<dbReference type="Gene3D" id="3.50.50.60">
    <property type="entry name" value="FAD/NAD(P)-binding domain"/>
    <property type="match status" value="2"/>
</dbReference>
<keyword evidence="3" id="KW-0274">FAD</keyword>
<dbReference type="EMBL" id="JBBMFM010000046">
    <property type="protein sequence ID" value="MEQ2425954.1"/>
    <property type="molecule type" value="Genomic_DNA"/>
</dbReference>
<organism evidence="5 6">
    <name type="scientific">Enterocloster hominis</name>
    <name type="common">ex Hitch et al. 2024</name>
    <dbReference type="NCBI Taxonomy" id="1917870"/>
    <lineage>
        <taxon>Bacteria</taxon>
        <taxon>Bacillati</taxon>
        <taxon>Bacillota</taxon>
        <taxon>Clostridia</taxon>
        <taxon>Lachnospirales</taxon>
        <taxon>Lachnospiraceae</taxon>
        <taxon>Enterocloster</taxon>
    </lineage>
</organism>
<dbReference type="Pfam" id="PF07992">
    <property type="entry name" value="Pyr_redox_2"/>
    <property type="match status" value="1"/>
</dbReference>
<name>A0ABV1DA05_9FIRM</name>
<evidence type="ECO:0000256" key="2">
    <source>
        <dbReference type="ARBA" id="ARBA00022630"/>
    </source>
</evidence>
<dbReference type="InterPro" id="IPR023753">
    <property type="entry name" value="FAD/NAD-binding_dom"/>
</dbReference>
<dbReference type="PRINTS" id="PR00411">
    <property type="entry name" value="PNDRDTASEI"/>
</dbReference>
<dbReference type="PANTHER" id="PTHR43429:SF3">
    <property type="entry name" value="NITRITE REDUCTASE [NAD(P)H]"/>
    <property type="match status" value="1"/>
</dbReference>
<reference evidence="5 6" key="1">
    <citation type="submission" date="2024-03" db="EMBL/GenBank/DDBJ databases">
        <title>Human intestinal bacterial collection.</title>
        <authorList>
            <person name="Pauvert C."/>
            <person name="Hitch T.C.A."/>
            <person name="Clavel T."/>
        </authorList>
    </citation>
    <scope>NUCLEOTIDE SEQUENCE [LARGE SCALE GENOMIC DNA]</scope>
    <source>
        <strain evidence="5 6">CLA-SR-H021</strain>
    </source>
</reference>
<proteinExistence type="predicted"/>
<keyword evidence="2" id="KW-0285">Flavoprotein</keyword>
<accession>A0ABV1DA05</accession>